<proteinExistence type="predicted"/>
<organism evidence="1 2">
    <name type="scientific">Puccinia striiformis f. sp. tritici</name>
    <dbReference type="NCBI Taxonomy" id="168172"/>
    <lineage>
        <taxon>Eukaryota</taxon>
        <taxon>Fungi</taxon>
        <taxon>Dikarya</taxon>
        <taxon>Basidiomycota</taxon>
        <taxon>Pucciniomycotina</taxon>
        <taxon>Pucciniomycetes</taxon>
        <taxon>Pucciniales</taxon>
        <taxon>Pucciniaceae</taxon>
        <taxon>Puccinia</taxon>
    </lineage>
</organism>
<reference evidence="1 2" key="3">
    <citation type="journal article" date="2022" name="Microbiol. Spectr.">
        <title>Folding features and dynamics of 3D genome architecture in plant fungal pathogens.</title>
        <authorList>
            <person name="Xia C."/>
        </authorList>
    </citation>
    <scope>NUCLEOTIDE SEQUENCE [LARGE SCALE GENOMIC DNA]</scope>
    <source>
        <strain evidence="1 2">93-210</strain>
    </source>
</reference>
<reference evidence="2" key="1">
    <citation type="journal article" date="2018" name="BMC Genomics">
        <title>Genomic insights into host adaptation between the wheat stripe rust pathogen (Puccinia striiformis f. sp. tritici) and the barley stripe rust pathogen (Puccinia striiformis f. sp. hordei).</title>
        <authorList>
            <person name="Xia C."/>
            <person name="Wang M."/>
            <person name="Yin C."/>
            <person name="Cornejo O.E."/>
            <person name="Hulbert S.H."/>
            <person name="Chen X."/>
        </authorList>
    </citation>
    <scope>NUCLEOTIDE SEQUENCE [LARGE SCALE GENOMIC DNA]</scope>
    <source>
        <strain evidence="2">93-210</strain>
    </source>
</reference>
<dbReference type="Proteomes" id="UP001060170">
    <property type="component" value="Chromosome 2"/>
</dbReference>
<reference evidence="2" key="2">
    <citation type="journal article" date="2018" name="Mol. Plant Microbe Interact.">
        <title>Genome sequence resources for the wheat stripe rust pathogen (Puccinia striiformis f. sp. tritici) and the barley stripe rust pathogen (Puccinia striiformis f. sp. hordei).</title>
        <authorList>
            <person name="Xia C."/>
            <person name="Wang M."/>
            <person name="Yin C."/>
            <person name="Cornejo O.E."/>
            <person name="Hulbert S.H."/>
            <person name="Chen X."/>
        </authorList>
    </citation>
    <scope>NUCLEOTIDE SEQUENCE [LARGE SCALE GENOMIC DNA]</scope>
    <source>
        <strain evidence="2">93-210</strain>
    </source>
</reference>
<accession>A0ACC0EVE0</accession>
<dbReference type="EMBL" id="CM045866">
    <property type="protein sequence ID" value="KAI7961605.1"/>
    <property type="molecule type" value="Genomic_DNA"/>
</dbReference>
<comment type="caution">
    <text evidence="1">The sequence shown here is derived from an EMBL/GenBank/DDBJ whole genome shotgun (WGS) entry which is preliminary data.</text>
</comment>
<gene>
    <name evidence="1" type="ORF">MJO28_002094</name>
</gene>
<keyword evidence="2" id="KW-1185">Reference proteome</keyword>
<name>A0ACC0EVE0_9BASI</name>
<evidence type="ECO:0000313" key="2">
    <source>
        <dbReference type="Proteomes" id="UP001060170"/>
    </source>
</evidence>
<evidence type="ECO:0000313" key="1">
    <source>
        <dbReference type="EMBL" id="KAI7961605.1"/>
    </source>
</evidence>
<protein>
    <submittedName>
        <fullName evidence="1">Uncharacterized protein</fullName>
    </submittedName>
</protein>
<sequence length="104" mass="11832">MEAYNSVLATADLEVYEQGTFLRKVIFQTLIQDQRERIGMASDPNVMNNSPKRPGDVIDIEKVGDNEADKTRKVMQVALGTVRCGQDRSDFREHGLDWAFWVQA</sequence>